<dbReference type="EMBL" id="JAUDCF010000001">
    <property type="protein sequence ID" value="MDM8144519.1"/>
    <property type="molecule type" value="Genomic_DNA"/>
</dbReference>
<evidence type="ECO:0000256" key="5">
    <source>
        <dbReference type="ARBA" id="ARBA00022692"/>
    </source>
</evidence>
<accession>A0ABT7U1W9</accession>
<sequence>MKKGYKNLRPLCTFAATLAAGSLAAASHVETVSVSEKTIPATAVADTAKLMDIEELVIIATPKENNRLRQQPLSATSLSQQDMRNNGVNSVKALTGLVPNLFIPDYGSKLTTSVYVRGIGSRINTPAVGLYVDNIPFIDKSAFDFNYSDIERIDVLRGPQGTLYGRNTMGGLIRIYTKSPFTYQGTDLTLSAATYNNYKASVSHYHRISDRFAFSANLFYDHKGGFFENIARDNSKIDKSDEIGGRLRAIYFPKENLKLDFTLNYEFTDQGGYPYAYTGLVSGEEDRKDYIGKIAYNNESGYKRNLLNGGLNLEHQADNFILSSVTGFQYLKDQMDLDQDFTEQDIYTMVQKQNSKTVSEELVFKSKPGHRWQWTTGVSGFYQWLDTEAPVTFRKDGLAWLNGMVNGMANKYMPPISMGPMTMNFVFSDIINGQTLPIEGNFSTPVWNGAVFHQSTFNDLFGAKGLSLTVGMRLDYEHLNLDYNTGCGYTHTYALSGKLTPANKEITMVPAQTFEKSIYYQGELNHGYLQWLPKVALKYDFNSQNNIYATVSKGYRSGGYNIQMFSDILQGDMQSMNMKDVADVTIPVINATPMVPQNIKDQVTGILNRLSQSVETDVEKATLYKPEYSWNYEVGAHTTLFDGKVQADVAAYYMDTRNQQISRFAQSGLGRTTVNAGKSRSLGAEAAVVARITDAFTLNGNYGYTHATFTDYVTNDKSGNEVNYNGKYVPFVPMHTFGAGAQYVFALKRCNWLDNITVNANYRGAGRIYWTEQNNVSQSVYGTLNGRISLNKGNGQIGLWINNALNTKYQTIYFETMSRGFEQQGRPMQIGVDVRCRF</sequence>
<dbReference type="Pfam" id="PF00593">
    <property type="entry name" value="TonB_dep_Rec_b-barrel"/>
    <property type="match status" value="1"/>
</dbReference>
<dbReference type="PANTHER" id="PTHR32552">
    <property type="entry name" value="FERRICHROME IRON RECEPTOR-RELATED"/>
    <property type="match status" value="1"/>
</dbReference>
<keyword evidence="6" id="KW-0408">Iron</keyword>
<evidence type="ECO:0000256" key="10">
    <source>
        <dbReference type="ARBA" id="ARBA00023237"/>
    </source>
</evidence>
<name>A0ABT7U1W9_9BACE</name>
<keyword evidence="4" id="KW-0410">Iron transport</keyword>
<dbReference type="InterPro" id="IPR036942">
    <property type="entry name" value="Beta-barrel_TonB_sf"/>
</dbReference>
<dbReference type="PANTHER" id="PTHR32552:SF81">
    <property type="entry name" value="TONB-DEPENDENT OUTER MEMBRANE RECEPTOR"/>
    <property type="match status" value="1"/>
</dbReference>
<comment type="similarity">
    <text evidence="11 12">Belongs to the TonB-dependent receptor family.</text>
</comment>
<keyword evidence="16" id="KW-0675">Receptor</keyword>
<keyword evidence="8 12" id="KW-0798">TonB box</keyword>
<feature type="signal peptide" evidence="13">
    <location>
        <begin position="1"/>
        <end position="25"/>
    </location>
</feature>
<reference evidence="17" key="2">
    <citation type="submission" date="2023-07" db="EMBL/GenBank/DDBJ databases">
        <title>Identification and characterization of horizontal gene transfer across gut microbiota members of farm animals based on homology search.</title>
        <authorList>
            <person name="Schwarzerova J."/>
            <person name="Nykrynova M."/>
            <person name="Jureckova K."/>
            <person name="Cejkova D."/>
            <person name="Rychlik I."/>
        </authorList>
    </citation>
    <scope>NUCLEOTIDE SEQUENCE [LARGE SCALE GENOMIC DNA]</scope>
    <source>
        <strain evidence="17">ET4</strain>
    </source>
</reference>
<keyword evidence="3 11" id="KW-1134">Transmembrane beta strand</keyword>
<dbReference type="InterPro" id="IPR012910">
    <property type="entry name" value="Plug_dom"/>
</dbReference>
<keyword evidence="13" id="KW-0732">Signal</keyword>
<evidence type="ECO:0000256" key="9">
    <source>
        <dbReference type="ARBA" id="ARBA00023136"/>
    </source>
</evidence>
<evidence type="ECO:0000256" key="12">
    <source>
        <dbReference type="RuleBase" id="RU003357"/>
    </source>
</evidence>
<reference evidence="16 17" key="1">
    <citation type="submission" date="2023-06" db="EMBL/GenBank/DDBJ databases">
        <authorList>
            <person name="Zeman M."/>
            <person name="Kubasova T."/>
            <person name="Jahodarova E."/>
            <person name="Nykrynova M."/>
            <person name="Rychlik I."/>
        </authorList>
    </citation>
    <scope>NUCLEOTIDE SEQUENCE [LARGE SCALE GENOMIC DNA]</scope>
    <source>
        <strain evidence="16 17">ET4</strain>
    </source>
</reference>
<proteinExistence type="inferred from homology"/>
<evidence type="ECO:0000256" key="4">
    <source>
        <dbReference type="ARBA" id="ARBA00022496"/>
    </source>
</evidence>
<comment type="subcellular location">
    <subcellularLocation>
        <location evidence="1 11">Cell outer membrane</location>
        <topology evidence="1 11">Multi-pass membrane protein</topology>
    </subcellularLocation>
</comment>
<feature type="domain" description="TonB-dependent receptor-like beta-barrel" evidence="14">
    <location>
        <begin position="270"/>
        <end position="803"/>
    </location>
</feature>
<dbReference type="PROSITE" id="PS52016">
    <property type="entry name" value="TONB_DEPENDENT_REC_3"/>
    <property type="match status" value="1"/>
</dbReference>
<evidence type="ECO:0000256" key="7">
    <source>
        <dbReference type="ARBA" id="ARBA00023065"/>
    </source>
</evidence>
<dbReference type="InterPro" id="IPR000531">
    <property type="entry name" value="Beta-barrel_TonB"/>
</dbReference>
<dbReference type="SUPFAM" id="SSF56935">
    <property type="entry name" value="Porins"/>
    <property type="match status" value="1"/>
</dbReference>
<evidence type="ECO:0000313" key="16">
    <source>
        <dbReference type="EMBL" id="MDM8144519.1"/>
    </source>
</evidence>
<keyword evidence="7" id="KW-0406">Ion transport</keyword>
<feature type="chain" id="PRO_5045683658" evidence="13">
    <location>
        <begin position="26"/>
        <end position="838"/>
    </location>
</feature>
<dbReference type="InterPro" id="IPR039426">
    <property type="entry name" value="TonB-dep_rcpt-like"/>
</dbReference>
<evidence type="ECO:0000256" key="2">
    <source>
        <dbReference type="ARBA" id="ARBA00022448"/>
    </source>
</evidence>
<gene>
    <name evidence="16" type="ORF">QUW02_01000</name>
</gene>
<comment type="caution">
    <text evidence="16">The sequence shown here is derived from an EMBL/GenBank/DDBJ whole genome shotgun (WGS) entry which is preliminary data.</text>
</comment>
<keyword evidence="2 11" id="KW-0813">Transport</keyword>
<keyword evidence="17" id="KW-1185">Reference proteome</keyword>
<evidence type="ECO:0000313" key="17">
    <source>
        <dbReference type="Proteomes" id="UP001228403"/>
    </source>
</evidence>
<dbReference type="Gene3D" id="2.40.170.20">
    <property type="entry name" value="TonB-dependent receptor, beta-barrel domain"/>
    <property type="match status" value="2"/>
</dbReference>
<evidence type="ECO:0000256" key="13">
    <source>
        <dbReference type="SAM" id="SignalP"/>
    </source>
</evidence>
<evidence type="ECO:0000256" key="6">
    <source>
        <dbReference type="ARBA" id="ARBA00023004"/>
    </source>
</evidence>
<dbReference type="Proteomes" id="UP001228403">
    <property type="component" value="Unassembled WGS sequence"/>
</dbReference>
<protein>
    <submittedName>
        <fullName evidence="16">TonB-dependent receptor</fullName>
    </submittedName>
</protein>
<feature type="domain" description="TonB-dependent receptor plug" evidence="15">
    <location>
        <begin position="68"/>
        <end position="171"/>
    </location>
</feature>
<evidence type="ECO:0000259" key="14">
    <source>
        <dbReference type="Pfam" id="PF00593"/>
    </source>
</evidence>
<keyword evidence="10 11" id="KW-0998">Cell outer membrane</keyword>
<keyword evidence="9 11" id="KW-0472">Membrane</keyword>
<evidence type="ECO:0000259" key="15">
    <source>
        <dbReference type="Pfam" id="PF07715"/>
    </source>
</evidence>
<evidence type="ECO:0000256" key="1">
    <source>
        <dbReference type="ARBA" id="ARBA00004571"/>
    </source>
</evidence>
<keyword evidence="5 11" id="KW-0812">Transmembrane</keyword>
<evidence type="ECO:0000256" key="8">
    <source>
        <dbReference type="ARBA" id="ARBA00023077"/>
    </source>
</evidence>
<evidence type="ECO:0000256" key="11">
    <source>
        <dbReference type="PROSITE-ProRule" id="PRU01360"/>
    </source>
</evidence>
<evidence type="ECO:0000256" key="3">
    <source>
        <dbReference type="ARBA" id="ARBA00022452"/>
    </source>
</evidence>
<dbReference type="Pfam" id="PF07715">
    <property type="entry name" value="Plug"/>
    <property type="match status" value="1"/>
</dbReference>
<organism evidence="16 17">
    <name type="scientific">Bacteroides eggerthii</name>
    <dbReference type="NCBI Taxonomy" id="28111"/>
    <lineage>
        <taxon>Bacteria</taxon>
        <taxon>Pseudomonadati</taxon>
        <taxon>Bacteroidota</taxon>
        <taxon>Bacteroidia</taxon>
        <taxon>Bacteroidales</taxon>
        <taxon>Bacteroidaceae</taxon>
        <taxon>Bacteroides</taxon>
    </lineage>
</organism>